<dbReference type="Proteomes" id="UP000673691">
    <property type="component" value="Unassembled WGS sequence"/>
</dbReference>
<dbReference type="PANTHER" id="PTHR14465:SF0">
    <property type="entry name" value="IQ DOMAIN-CONTAINING PROTEIN H"/>
    <property type="match status" value="1"/>
</dbReference>
<dbReference type="Gene3D" id="3.30.470.20">
    <property type="entry name" value="ATP-grasp fold, B domain"/>
    <property type="match status" value="1"/>
</dbReference>
<dbReference type="EMBL" id="JAEFCI010011665">
    <property type="protein sequence ID" value="KAG5456485.1"/>
    <property type="molecule type" value="Genomic_DNA"/>
</dbReference>
<evidence type="ECO:0008006" key="3">
    <source>
        <dbReference type="Google" id="ProtNLM"/>
    </source>
</evidence>
<name>A0A8H8DFF3_9FUNG</name>
<protein>
    <recommendedName>
        <fullName evidence="3">ATP-grasp domain-containing protein</fullName>
    </recommendedName>
</protein>
<organism evidence="1 2">
    <name type="scientific">Olpidium bornovanus</name>
    <dbReference type="NCBI Taxonomy" id="278681"/>
    <lineage>
        <taxon>Eukaryota</taxon>
        <taxon>Fungi</taxon>
        <taxon>Fungi incertae sedis</taxon>
        <taxon>Olpidiomycota</taxon>
        <taxon>Olpidiomycotina</taxon>
        <taxon>Olpidiomycetes</taxon>
        <taxon>Olpidiales</taxon>
        <taxon>Olpidiaceae</taxon>
        <taxon>Olpidium</taxon>
    </lineage>
</organism>
<comment type="caution">
    <text evidence="1">The sequence shown here is derived from an EMBL/GenBank/DDBJ whole genome shotgun (WGS) entry which is preliminary data.</text>
</comment>
<accession>A0A8H8DFF3</accession>
<dbReference type="AlphaFoldDB" id="A0A8H8DFF3"/>
<reference evidence="1 2" key="1">
    <citation type="journal article" name="Sci. Rep.">
        <title>Genome-scale phylogenetic analyses confirm Olpidium as the closest living zoosporic fungus to the non-flagellated, terrestrial fungi.</title>
        <authorList>
            <person name="Chang Y."/>
            <person name="Rochon D."/>
            <person name="Sekimoto S."/>
            <person name="Wang Y."/>
            <person name="Chovatia M."/>
            <person name="Sandor L."/>
            <person name="Salamov A."/>
            <person name="Grigoriev I.V."/>
            <person name="Stajich J.E."/>
            <person name="Spatafora J.W."/>
        </authorList>
    </citation>
    <scope>NUCLEOTIDE SEQUENCE [LARGE SCALE GENOMIC DNA]</scope>
    <source>
        <strain evidence="1">S191</strain>
    </source>
</reference>
<gene>
    <name evidence="1" type="ORF">BJ554DRAFT_3765</name>
</gene>
<evidence type="ECO:0000313" key="2">
    <source>
        <dbReference type="Proteomes" id="UP000673691"/>
    </source>
</evidence>
<sequence length="560" mass="59981">PPYWEAENQDIVVLPSCSFDPRELRKVRGLHQYEERFLHRILHLARPGTRVIFVTSVPVDPDLVAYHLSLLPPTVEGAGALLGTRLIMVSVDDGRPDRCLARKFVEKPRLVGRVRRLVDERRRADPAVRPARLEVYRRTRYEALAARALGLELKGAEPELLRWGTKSGSRAVFADAGVPHVPGTFEAERDVGRLAERVAAVLAATAASAASNPRFLAPAPAAAKSRHRVAVKGMVKLEDGFAGLGNGLVDLSAAFSLAARDGGADSGSVERLVLDAFGEMQFQSEEENWPSFRRAIESIGAVFELFVPKSDGQTTPSVQAYIKEHAPTCGGGGGGGGGDADVVVLSTHEQILDGHAYGGCEFPAGEAYRARLEEHARAVGRALARRGEVGHFGVDFIATPSGSGDGTSYLLDALEINLRTTGTTCPLMMLKLLERSHDPRPAEAGGGGGGTGVSHGHYIAFDHFGKADYTVFTPADLHEMLADLSLARGGAEPCSAGRVRDAGILLYMHGAVAELGTFGIAFVGPTREDCRKLVLEVERRLDDEALRCKAAAPEPDDNPA</sequence>
<dbReference type="OrthoDB" id="2117703at2759"/>
<evidence type="ECO:0000313" key="1">
    <source>
        <dbReference type="EMBL" id="KAG5456485.1"/>
    </source>
</evidence>
<keyword evidence="2" id="KW-1185">Reference proteome</keyword>
<proteinExistence type="predicted"/>
<dbReference type="PANTHER" id="PTHR14465">
    <property type="entry name" value="IQ DOMAIN-CONTAINING PROTEIN H"/>
    <property type="match status" value="1"/>
</dbReference>
<feature type="non-terminal residue" evidence="1">
    <location>
        <position position="1"/>
    </location>
</feature>
<dbReference type="InterPro" id="IPR038752">
    <property type="entry name" value="IQCH"/>
</dbReference>